<keyword evidence="6" id="KW-1185">Reference proteome</keyword>
<dbReference type="PROSITE" id="PS50005">
    <property type="entry name" value="TPR"/>
    <property type="match status" value="3"/>
</dbReference>
<dbReference type="Gene3D" id="3.30.565.10">
    <property type="entry name" value="Histidine kinase-like ATPase, C-terminal domain"/>
    <property type="match status" value="1"/>
</dbReference>
<keyword evidence="5" id="KW-0808">Transferase</keyword>
<evidence type="ECO:0000313" key="6">
    <source>
        <dbReference type="Proteomes" id="UP000006073"/>
    </source>
</evidence>
<sequence length="689" mass="78878">MNRLGILTLLLFLSCQVYAQTAFIDSLNQELTNPNLPDSSKIDVFNELAYEWAKSSPKKGLTYADSAITLSKKIGDMPRMSSGLNSKGINFWYLGEDSQALEAFASVLEFHKNNQNEAGEARVLNNMALLLYNQGEYQKALIYHDRANQIFESLALRRNLINSLSNTGVVYLALADYPKALEQFLKALSQTDSSEYNENANLNTNIGLVYKNLGDLKTAEKHQKEAVVWYERGGHKQGLASEYGNLANNYQAQGKYKDAEDLFFKALAINKEIGNQRRIASDLANLGKLYMSLGQLEKAELYLNEAVGILFENQDFLYLSTIYLDKAELFQMQKKPKLSILDLRKKALELAEKSGSLSHQNSAWKALSESYEELGKNKEALLAFQKHIIFRDSIFNNENQKKLTRMQVEFEFEKNAQQMKSEFLFENQTLKAKNEKQRILTGAALLIFVLFIVTGAILQHFYRKKVKADKLRLSADFKVQKAQLEYKALKAQMNPHFIFNALSSISNFLLKNEPEKADYYLNRFAVLIRKILEFSDQELITLEEEIEMLQAYTEIESLRLGKPIKMVIACEPDISMDTVKIPPLLIQPMIENAIWHGIAHSKEEGRIEIILKKEGQHLQLTVRDNGDEALIHDQIENVKKLKKKSMGLGLIQRRLKILWKDQHAQQFPLEWKKLNHGSEIALQLPIIYQ</sequence>
<dbReference type="eggNOG" id="COG0457">
    <property type="taxonomic scope" value="Bacteria"/>
</dbReference>
<dbReference type="Pfam" id="PF06580">
    <property type="entry name" value="His_kinase"/>
    <property type="match status" value="1"/>
</dbReference>
<dbReference type="PANTHER" id="PTHR34220">
    <property type="entry name" value="SENSOR HISTIDINE KINASE YPDA"/>
    <property type="match status" value="1"/>
</dbReference>
<dbReference type="SMART" id="SM00028">
    <property type="entry name" value="TPR"/>
    <property type="match status" value="8"/>
</dbReference>
<feature type="repeat" description="TPR" evidence="1">
    <location>
        <begin position="240"/>
        <end position="273"/>
    </location>
</feature>
<feature type="repeat" description="TPR" evidence="1">
    <location>
        <begin position="161"/>
        <end position="194"/>
    </location>
</feature>
<dbReference type="Pfam" id="PF13181">
    <property type="entry name" value="TPR_8"/>
    <property type="match status" value="1"/>
</dbReference>
<evidence type="ECO:0000256" key="1">
    <source>
        <dbReference type="PROSITE-ProRule" id="PRU00339"/>
    </source>
</evidence>
<dbReference type="STRING" id="1189612.A33Q_1484"/>
<dbReference type="EMBL" id="ALWO02000024">
    <property type="protein sequence ID" value="EOZ98122.1"/>
    <property type="molecule type" value="Genomic_DNA"/>
</dbReference>
<dbReference type="Gene3D" id="1.25.40.10">
    <property type="entry name" value="Tetratricopeptide repeat domain"/>
    <property type="match status" value="2"/>
</dbReference>
<keyword evidence="2" id="KW-0812">Transmembrane</keyword>
<dbReference type="InterPro" id="IPR010559">
    <property type="entry name" value="Sig_transdc_His_kin_internal"/>
</dbReference>
<dbReference type="SUPFAM" id="SSF48452">
    <property type="entry name" value="TPR-like"/>
    <property type="match status" value="2"/>
</dbReference>
<dbReference type="InterPro" id="IPR036890">
    <property type="entry name" value="HATPase_C_sf"/>
</dbReference>
<evidence type="ECO:0000256" key="2">
    <source>
        <dbReference type="SAM" id="Phobius"/>
    </source>
</evidence>
<evidence type="ECO:0000313" key="5">
    <source>
        <dbReference type="EMBL" id="EOZ98122.1"/>
    </source>
</evidence>
<dbReference type="Proteomes" id="UP000006073">
    <property type="component" value="Unassembled WGS sequence"/>
</dbReference>
<dbReference type="GO" id="GO:0016020">
    <property type="term" value="C:membrane"/>
    <property type="evidence" value="ECO:0007669"/>
    <property type="project" value="InterPro"/>
</dbReference>
<dbReference type="InterPro" id="IPR019734">
    <property type="entry name" value="TPR_rpt"/>
</dbReference>
<feature type="transmembrane region" description="Helical" evidence="2">
    <location>
        <begin position="439"/>
        <end position="462"/>
    </location>
</feature>
<dbReference type="AlphaFoldDB" id="S2DGD8"/>
<dbReference type="RefSeq" id="WP_009036337.1">
    <property type="nucleotide sequence ID" value="NZ_ALWO02000024.1"/>
</dbReference>
<dbReference type="PANTHER" id="PTHR34220:SF7">
    <property type="entry name" value="SENSOR HISTIDINE KINASE YPDA"/>
    <property type="match status" value="1"/>
</dbReference>
<accession>S2DGD8</accession>
<dbReference type="GO" id="GO:0000155">
    <property type="term" value="F:phosphorelay sensor kinase activity"/>
    <property type="evidence" value="ECO:0007669"/>
    <property type="project" value="InterPro"/>
</dbReference>
<feature type="domain" description="Signal transduction histidine kinase internal region" evidence="4">
    <location>
        <begin position="485"/>
        <end position="562"/>
    </location>
</feature>
<keyword evidence="3" id="KW-0732">Signal</keyword>
<dbReference type="InterPro" id="IPR011990">
    <property type="entry name" value="TPR-like_helical_dom_sf"/>
</dbReference>
<keyword evidence="2" id="KW-1133">Transmembrane helix</keyword>
<gene>
    <name evidence="5" type="ORF">A33Q_1484</name>
</gene>
<dbReference type="eggNOG" id="COG2972">
    <property type="taxonomic scope" value="Bacteria"/>
</dbReference>
<evidence type="ECO:0000256" key="3">
    <source>
        <dbReference type="SAM" id="SignalP"/>
    </source>
</evidence>
<feature type="signal peptide" evidence="3">
    <location>
        <begin position="1"/>
        <end position="19"/>
    </location>
</feature>
<feature type="chain" id="PRO_5004496338" evidence="3">
    <location>
        <begin position="20"/>
        <end position="689"/>
    </location>
</feature>
<dbReference type="PROSITE" id="PS51257">
    <property type="entry name" value="PROKAR_LIPOPROTEIN"/>
    <property type="match status" value="1"/>
</dbReference>
<keyword evidence="2" id="KW-0472">Membrane</keyword>
<protein>
    <submittedName>
        <fullName evidence="5">Sensor histidine kinase</fullName>
    </submittedName>
</protein>
<evidence type="ECO:0000259" key="4">
    <source>
        <dbReference type="Pfam" id="PF06580"/>
    </source>
</evidence>
<organism evidence="5 6">
    <name type="scientific">Indibacter alkaliphilus (strain CCUG 57479 / KCTC 22604 / LW1)</name>
    <dbReference type="NCBI Taxonomy" id="1189612"/>
    <lineage>
        <taxon>Bacteria</taxon>
        <taxon>Pseudomonadati</taxon>
        <taxon>Bacteroidota</taxon>
        <taxon>Cytophagia</taxon>
        <taxon>Cytophagales</taxon>
        <taxon>Cyclobacteriaceae</taxon>
    </lineage>
</organism>
<dbReference type="Pfam" id="PF13424">
    <property type="entry name" value="TPR_12"/>
    <property type="match status" value="2"/>
</dbReference>
<feature type="repeat" description="TPR" evidence="1">
    <location>
        <begin position="280"/>
        <end position="313"/>
    </location>
</feature>
<dbReference type="InterPro" id="IPR050640">
    <property type="entry name" value="Bact_2-comp_sensor_kinase"/>
</dbReference>
<keyword evidence="1" id="KW-0802">TPR repeat</keyword>
<reference evidence="5 6" key="1">
    <citation type="journal article" date="2013" name="Genome Announc.">
        <title>Draft Genome Sequence of Indibacter alkaliphilus Strain LW1T, Isolated from Lonar Lake, a Haloalkaline Lake in the Buldana District of Maharashtra, India.</title>
        <authorList>
            <person name="Singh A."/>
            <person name="Kumar Jangir P."/>
            <person name="Sharma R."/>
            <person name="Singh A."/>
            <person name="Kumar Pinnaka A."/>
            <person name="Shivaji S."/>
        </authorList>
    </citation>
    <scope>NUCLEOTIDE SEQUENCE [LARGE SCALE GENOMIC DNA]</scope>
    <source>
        <strain evidence="6">CCUG 57479 / KCTC 22604 / LW1</strain>
    </source>
</reference>
<name>S2DGD8_INDAL</name>
<keyword evidence="5" id="KW-0418">Kinase</keyword>
<dbReference type="OrthoDB" id="6190788at2"/>
<comment type="caution">
    <text evidence="5">The sequence shown here is derived from an EMBL/GenBank/DDBJ whole genome shotgun (WGS) entry which is preliminary data.</text>
</comment>
<dbReference type="SUPFAM" id="SSF55874">
    <property type="entry name" value="ATPase domain of HSP90 chaperone/DNA topoisomerase II/histidine kinase"/>
    <property type="match status" value="1"/>
</dbReference>
<proteinExistence type="predicted"/>